<proteinExistence type="predicted"/>
<reference evidence="2" key="1">
    <citation type="submission" date="2016-11" db="EMBL/GenBank/DDBJ databases">
        <authorList>
            <person name="Varghese N."/>
            <person name="Submissions S."/>
        </authorList>
    </citation>
    <scope>NUCLEOTIDE SEQUENCE [LARGE SCALE GENOMIC DNA]</scope>
    <source>
        <strain evidence="2">DSM 22638</strain>
    </source>
</reference>
<dbReference type="EMBL" id="FQWL01000001">
    <property type="protein sequence ID" value="SHG29672.1"/>
    <property type="molecule type" value="Genomic_DNA"/>
</dbReference>
<sequence>MNLYQVKINNVRTQPITKLLLLLCLYGSFWGVAQEKQHFRGPLTVGQFQGEAEYDFQVVEGDTILDGPFSMIRSNLNALLEDKDNFFSFIGGFKNGYPNGDWNFQFGEFQSGEGTKVIDLQYRLNVSGTTNGASGTISMGRPNGLWTFDSKKIENSEIEEKLFSSTITFENGIPQKSFKIENETSTLVGRFLRNGLAHDVWTLYTDNDSGTSESWFFDNGLLRKVEKLNDAATEAWSLYGSSLPEEKVINLDARYLKILQLWNASLGSIELETTGISQLLAQNAGHYKEIDDILSAMGKSQFLPEFKVKVGHYPLDSLETGAIESLEKLYARSSEISQSLLNDTQLNILRRSDGEAQFLYAVTQELHTRFLEPNGKLLDYKRENLLEFIPRKQLLDYLWPKGMPSPTLEILNSANQMTRSFSGPDLENYDVKALDILSAEKMLQYASSSLDSIAKLLNDRLQKESRLQEVIGLEETMIANVDHLNKLTDSLQAQTSRLESKALKKIQSFAEDQLKSYSNMEDSPEKVEQGKQIMKCLEQLDGLALKIANLPSKWEHIQETYMDAVWNPFMANIMNEEVKKRITGAYKNVLIPHVLNKVIDGLNCGNAQNISNLLTNLDQRMLELRDADTSKLERKLRKEKNPATILNLFNLQSLED</sequence>
<evidence type="ECO:0000313" key="2">
    <source>
        <dbReference type="Proteomes" id="UP000184532"/>
    </source>
</evidence>
<keyword evidence="2" id="KW-1185">Reference proteome</keyword>
<organism evidence="1 2">
    <name type="scientific">Flagellimonas flava</name>
    <dbReference type="NCBI Taxonomy" id="570519"/>
    <lineage>
        <taxon>Bacteria</taxon>
        <taxon>Pseudomonadati</taxon>
        <taxon>Bacteroidota</taxon>
        <taxon>Flavobacteriia</taxon>
        <taxon>Flavobacteriales</taxon>
        <taxon>Flavobacteriaceae</taxon>
        <taxon>Flagellimonas</taxon>
    </lineage>
</organism>
<protein>
    <submittedName>
        <fullName evidence="1">Uncharacterized protein</fullName>
    </submittedName>
</protein>
<name>A0A1M5IMY6_9FLAO</name>
<dbReference type="Proteomes" id="UP000184532">
    <property type="component" value="Unassembled WGS sequence"/>
</dbReference>
<evidence type="ECO:0000313" key="1">
    <source>
        <dbReference type="EMBL" id="SHG29672.1"/>
    </source>
</evidence>
<gene>
    <name evidence="1" type="ORF">SAMN04488116_0818</name>
</gene>
<dbReference type="AlphaFoldDB" id="A0A1M5IMY6"/>
<dbReference type="STRING" id="570519.SAMN04488116_0818"/>
<accession>A0A1M5IMY6</accession>